<accession>A0ABS8W3P2</accession>
<organism evidence="1 2">
    <name type="scientific">Datura stramonium</name>
    <name type="common">Jimsonweed</name>
    <name type="synonym">Common thornapple</name>
    <dbReference type="NCBI Taxonomy" id="4076"/>
    <lineage>
        <taxon>Eukaryota</taxon>
        <taxon>Viridiplantae</taxon>
        <taxon>Streptophyta</taxon>
        <taxon>Embryophyta</taxon>
        <taxon>Tracheophyta</taxon>
        <taxon>Spermatophyta</taxon>
        <taxon>Magnoliopsida</taxon>
        <taxon>eudicotyledons</taxon>
        <taxon>Gunneridae</taxon>
        <taxon>Pentapetalae</taxon>
        <taxon>asterids</taxon>
        <taxon>lamiids</taxon>
        <taxon>Solanales</taxon>
        <taxon>Solanaceae</taxon>
        <taxon>Solanoideae</taxon>
        <taxon>Datureae</taxon>
        <taxon>Datura</taxon>
    </lineage>
</organism>
<protein>
    <submittedName>
        <fullName evidence="1">Uncharacterized protein</fullName>
    </submittedName>
</protein>
<evidence type="ECO:0000313" key="1">
    <source>
        <dbReference type="EMBL" id="MCE2055209.1"/>
    </source>
</evidence>
<comment type="caution">
    <text evidence="1">The sequence shown here is derived from an EMBL/GenBank/DDBJ whole genome shotgun (WGS) entry which is preliminary data.</text>
</comment>
<reference evidence="1 2" key="1">
    <citation type="journal article" date="2021" name="BMC Genomics">
        <title>Datura genome reveals duplications of psychoactive alkaloid biosynthetic genes and high mutation rate following tissue culture.</title>
        <authorList>
            <person name="Rajewski A."/>
            <person name="Carter-House D."/>
            <person name="Stajich J."/>
            <person name="Litt A."/>
        </authorList>
    </citation>
    <scope>NUCLEOTIDE SEQUENCE [LARGE SCALE GENOMIC DNA]</scope>
    <source>
        <strain evidence="1">AR-01</strain>
    </source>
</reference>
<dbReference type="Gene3D" id="2.40.70.10">
    <property type="entry name" value="Acid Proteases"/>
    <property type="match status" value="1"/>
</dbReference>
<keyword evidence="2" id="KW-1185">Reference proteome</keyword>
<dbReference type="InterPro" id="IPR021109">
    <property type="entry name" value="Peptidase_aspartic_dom_sf"/>
</dbReference>
<proteinExistence type="predicted"/>
<evidence type="ECO:0000313" key="2">
    <source>
        <dbReference type="Proteomes" id="UP000823775"/>
    </source>
</evidence>
<feature type="non-terminal residue" evidence="1">
    <location>
        <position position="91"/>
    </location>
</feature>
<dbReference type="PANTHER" id="PTHR33067">
    <property type="entry name" value="RNA-DIRECTED DNA POLYMERASE-RELATED"/>
    <property type="match status" value="1"/>
</dbReference>
<dbReference type="Proteomes" id="UP000823775">
    <property type="component" value="Unassembled WGS sequence"/>
</dbReference>
<dbReference type="EMBL" id="JACEIK010006177">
    <property type="protein sequence ID" value="MCE2055209.1"/>
    <property type="molecule type" value="Genomic_DNA"/>
</dbReference>
<name>A0ABS8W3P2_DATST</name>
<sequence>MADNSIKTLVGVVEDVLVKVEKFVLLANLVILDYDVDIDIPIILGRPFFFYREDTYGFEETRDHVSVEGEFGRDGHEFKELPKKKEAKHKW</sequence>
<gene>
    <name evidence="1" type="ORF">HAX54_042182</name>
</gene>
<dbReference type="PANTHER" id="PTHR33067:SF9">
    <property type="entry name" value="RNA-DIRECTED DNA POLYMERASE"/>
    <property type="match status" value="1"/>
</dbReference>